<organism evidence="2 3">
    <name type="scientific">Nesterenkonia natronophila</name>
    <dbReference type="NCBI Taxonomy" id="2174932"/>
    <lineage>
        <taxon>Bacteria</taxon>
        <taxon>Bacillati</taxon>
        <taxon>Actinomycetota</taxon>
        <taxon>Actinomycetes</taxon>
        <taxon>Micrococcales</taxon>
        <taxon>Micrococcaceae</taxon>
        <taxon>Nesterenkonia</taxon>
    </lineage>
</organism>
<dbReference type="PANTHER" id="PTHR43194">
    <property type="entry name" value="HYDROLASE ALPHA/BETA FOLD FAMILY"/>
    <property type="match status" value="1"/>
</dbReference>
<feature type="domain" description="AB hydrolase-1" evidence="1">
    <location>
        <begin position="19"/>
        <end position="230"/>
    </location>
</feature>
<comment type="caution">
    <text evidence="2">The sequence shown here is derived from an EMBL/GenBank/DDBJ whole genome shotgun (WGS) entry which is preliminary data.</text>
</comment>
<gene>
    <name evidence="2" type="ORF">D3250_01405</name>
</gene>
<dbReference type="InterPro" id="IPR000073">
    <property type="entry name" value="AB_hydrolase_1"/>
</dbReference>
<protein>
    <submittedName>
        <fullName evidence="2">Alpha/beta hydrolase</fullName>
    </submittedName>
</protein>
<dbReference type="InterPro" id="IPR029058">
    <property type="entry name" value="AB_hydrolase_fold"/>
</dbReference>
<dbReference type="GO" id="GO:0016787">
    <property type="term" value="F:hydrolase activity"/>
    <property type="evidence" value="ECO:0007669"/>
    <property type="project" value="UniProtKB-KW"/>
</dbReference>
<reference evidence="2 3" key="1">
    <citation type="submission" date="2018-09" db="EMBL/GenBank/DDBJ databases">
        <title>Nesterenkonia natronophila sp. nov., an alkaliphilic actinobacteriume isolated from a soda lake, and emended description of the genus Nesterenkonia.</title>
        <authorList>
            <person name="Menes R.J."/>
            <person name="Iriarte A."/>
        </authorList>
    </citation>
    <scope>NUCLEOTIDE SEQUENCE [LARGE SCALE GENOMIC DNA]</scope>
    <source>
        <strain evidence="2 3">M8</strain>
    </source>
</reference>
<dbReference type="Gene3D" id="3.40.50.1820">
    <property type="entry name" value="alpha/beta hydrolase"/>
    <property type="match status" value="1"/>
</dbReference>
<proteinExistence type="predicted"/>
<dbReference type="Pfam" id="PF12697">
    <property type="entry name" value="Abhydrolase_6"/>
    <property type="match status" value="1"/>
</dbReference>
<dbReference type="PANTHER" id="PTHR43194:SF5">
    <property type="entry name" value="PIMELOYL-[ACYL-CARRIER PROTEIN] METHYL ESTER ESTERASE"/>
    <property type="match status" value="1"/>
</dbReference>
<evidence type="ECO:0000313" key="3">
    <source>
        <dbReference type="Proteomes" id="UP000266615"/>
    </source>
</evidence>
<keyword evidence="3" id="KW-1185">Reference proteome</keyword>
<accession>A0A3A4G2V4</accession>
<dbReference type="AlphaFoldDB" id="A0A3A4G2V4"/>
<dbReference type="InterPro" id="IPR050228">
    <property type="entry name" value="Carboxylesterase_BioH"/>
</dbReference>
<name>A0A3A4G2V4_9MICC</name>
<keyword evidence="2" id="KW-0378">Hydrolase</keyword>
<evidence type="ECO:0000259" key="1">
    <source>
        <dbReference type="Pfam" id="PF12697"/>
    </source>
</evidence>
<sequence length="252" mass="27022">MGAHAVDVRGSFDLQRPAVVLVHGIGMSGEYFLPYADVLAATYDVYALDLPGYGSTPNPPRALTVAELGEVVAEVCAQLGLKAPVLIGHSMGCQIVTNTVANNPSLGAGYVLIGPTVDPAARSLPAQAWRLFRDTLAEPFATNAVVFRNYLRMGPLRYLRTLRYMFADRPEETIRQCRLPGLVVRGARDPIASAAWVRQLVRLAPDASLREVPEGPHALQHNQSQALAEACAPFIAARTGPGAVPRATSRDS</sequence>
<evidence type="ECO:0000313" key="2">
    <source>
        <dbReference type="EMBL" id="RJN32529.1"/>
    </source>
</evidence>
<dbReference type="EMBL" id="QYZP01000001">
    <property type="protein sequence ID" value="RJN32529.1"/>
    <property type="molecule type" value="Genomic_DNA"/>
</dbReference>
<dbReference type="Proteomes" id="UP000266615">
    <property type="component" value="Unassembled WGS sequence"/>
</dbReference>
<dbReference type="SUPFAM" id="SSF53474">
    <property type="entry name" value="alpha/beta-Hydrolases"/>
    <property type="match status" value="1"/>
</dbReference>